<dbReference type="EMBL" id="FUWP01000030">
    <property type="protein sequence ID" value="SKA55268.1"/>
    <property type="molecule type" value="Genomic_DNA"/>
</dbReference>
<dbReference type="PANTHER" id="PTHR35333:SF3">
    <property type="entry name" value="BETA-LACTAMASE-TYPE TRANSPEPTIDASE FOLD CONTAINING PROTEIN"/>
    <property type="match status" value="1"/>
</dbReference>
<feature type="chain" id="PRO_5013092079" description="beta-lactamase" evidence="4">
    <location>
        <begin position="21"/>
        <end position="285"/>
    </location>
</feature>
<dbReference type="OrthoDB" id="9784149at2"/>
<keyword evidence="6" id="KW-0378">Hydrolase</keyword>
<evidence type="ECO:0000256" key="4">
    <source>
        <dbReference type="SAM" id="SignalP"/>
    </source>
</evidence>
<evidence type="ECO:0000259" key="5">
    <source>
        <dbReference type="Pfam" id="PF13354"/>
    </source>
</evidence>
<organism evidence="6 7">
    <name type="scientific">Photobacterium toruni</name>
    <dbReference type="NCBI Taxonomy" id="1935446"/>
    <lineage>
        <taxon>Bacteria</taxon>
        <taxon>Pseudomonadati</taxon>
        <taxon>Pseudomonadota</taxon>
        <taxon>Gammaproteobacteria</taxon>
        <taxon>Vibrionales</taxon>
        <taxon>Vibrionaceae</taxon>
        <taxon>Photobacterium</taxon>
    </lineage>
</organism>
<evidence type="ECO:0000313" key="7">
    <source>
        <dbReference type="Proteomes" id="UP000191116"/>
    </source>
</evidence>
<keyword evidence="4" id="KW-0732">Signal</keyword>
<dbReference type="GO" id="GO:0030655">
    <property type="term" value="P:beta-lactam antibiotic catabolic process"/>
    <property type="evidence" value="ECO:0007669"/>
    <property type="project" value="InterPro"/>
</dbReference>
<evidence type="ECO:0000313" key="6">
    <source>
        <dbReference type="EMBL" id="SKA55268.1"/>
    </source>
</evidence>
<dbReference type="Proteomes" id="UP000191116">
    <property type="component" value="Unassembled WGS sequence"/>
</dbReference>
<name>A0A1T4URL0_9GAMM</name>
<dbReference type="InterPro" id="IPR000871">
    <property type="entry name" value="Beta-lactam_class-A"/>
</dbReference>
<dbReference type="GO" id="GO:0046677">
    <property type="term" value="P:response to antibiotic"/>
    <property type="evidence" value="ECO:0007669"/>
    <property type="project" value="InterPro"/>
</dbReference>
<dbReference type="Gene3D" id="3.40.710.10">
    <property type="entry name" value="DD-peptidase/beta-lactamase superfamily"/>
    <property type="match status" value="1"/>
</dbReference>
<evidence type="ECO:0000256" key="2">
    <source>
        <dbReference type="ARBA" id="ARBA00009009"/>
    </source>
</evidence>
<gene>
    <name evidence="6" type="primary">pse4</name>
    <name evidence="6" type="ORF">CZ814_03595</name>
</gene>
<dbReference type="AlphaFoldDB" id="A0A1T4URL0"/>
<proteinExistence type="inferred from homology"/>
<dbReference type="EC" id="3.5.2.6" evidence="3"/>
<dbReference type="PRINTS" id="PR00118">
    <property type="entry name" value="BLACTAMASEA"/>
</dbReference>
<evidence type="ECO:0000256" key="1">
    <source>
        <dbReference type="ARBA" id="ARBA00001526"/>
    </source>
</evidence>
<dbReference type="RefSeq" id="WP_080176285.1">
    <property type="nucleotide sequence ID" value="NZ_AP024855.1"/>
</dbReference>
<dbReference type="PANTHER" id="PTHR35333">
    <property type="entry name" value="BETA-LACTAMASE"/>
    <property type="match status" value="1"/>
</dbReference>
<protein>
    <recommendedName>
        <fullName evidence="3">beta-lactamase</fullName>
        <ecNumber evidence="3">3.5.2.6</ecNumber>
    </recommendedName>
</protein>
<comment type="catalytic activity">
    <reaction evidence="1">
        <text>a beta-lactam + H2O = a substituted beta-amino acid</text>
        <dbReference type="Rhea" id="RHEA:20401"/>
        <dbReference type="ChEBI" id="CHEBI:15377"/>
        <dbReference type="ChEBI" id="CHEBI:35627"/>
        <dbReference type="ChEBI" id="CHEBI:140347"/>
        <dbReference type="EC" id="3.5.2.6"/>
    </reaction>
</comment>
<dbReference type="InterPro" id="IPR012338">
    <property type="entry name" value="Beta-lactam/transpept-like"/>
</dbReference>
<accession>A0A1T4URL0</accession>
<dbReference type="Pfam" id="PF13354">
    <property type="entry name" value="Beta-lactamase2"/>
    <property type="match status" value="1"/>
</dbReference>
<dbReference type="SUPFAM" id="SSF56601">
    <property type="entry name" value="beta-lactamase/transpeptidase-like"/>
    <property type="match status" value="1"/>
</dbReference>
<reference evidence="6 7" key="1">
    <citation type="submission" date="2017-02" db="EMBL/GenBank/DDBJ databases">
        <authorList>
            <person name="Peterson S.W."/>
        </authorList>
    </citation>
    <scope>NUCLEOTIDE SEQUENCE [LARGE SCALE GENOMIC DNA]</scope>
    <source>
        <strain evidence="6 7">CECT 9189</strain>
    </source>
</reference>
<sequence>MKRYILISTLLLSFSPLASAQNSQLSLELTNIEQQLGGNVAVAIYNANTNKSWSYHGEQRVPMMSTFKTLACADLLHQADAQLVSVNQPIMIKQSDILSYAPVTKNHVGTSMTLAQLCHATMLTSDNTAANLVLNNIGGPQSVTQFIRTLDDKTTRLDRIEPNVNNVSATEQRDTTTPIAINSTLYRLLYGNALSEQARIQLKHWMMENKVSKPLLRAALPAGWHIADRAGYDSTYGSRGITAAVWQQDKQPIMISIYVTQTGKPITELNAAIAKIGQLIFTHLK</sequence>
<feature type="signal peptide" evidence="4">
    <location>
        <begin position="1"/>
        <end position="20"/>
    </location>
</feature>
<dbReference type="GO" id="GO:0008800">
    <property type="term" value="F:beta-lactamase activity"/>
    <property type="evidence" value="ECO:0007669"/>
    <property type="project" value="UniProtKB-EC"/>
</dbReference>
<evidence type="ECO:0000256" key="3">
    <source>
        <dbReference type="ARBA" id="ARBA00012865"/>
    </source>
</evidence>
<dbReference type="NCBIfam" id="NF033103">
    <property type="entry name" value="bla_class_A"/>
    <property type="match status" value="1"/>
</dbReference>
<feature type="domain" description="Beta-lactamase class A catalytic" evidence="5">
    <location>
        <begin position="42"/>
        <end position="259"/>
    </location>
</feature>
<comment type="similarity">
    <text evidence="2">Belongs to the class-A beta-lactamase family.</text>
</comment>
<dbReference type="InterPro" id="IPR045155">
    <property type="entry name" value="Beta-lactam_cat"/>
</dbReference>